<feature type="domain" description="DUF2470" evidence="1">
    <location>
        <begin position="193"/>
        <end position="268"/>
    </location>
</feature>
<dbReference type="InterPro" id="IPR012349">
    <property type="entry name" value="Split_barrel_FMN-bd"/>
</dbReference>
<proteinExistence type="predicted"/>
<evidence type="ECO:0000259" key="1">
    <source>
        <dbReference type="Pfam" id="PF10615"/>
    </source>
</evidence>
<evidence type="ECO:0000259" key="2">
    <source>
        <dbReference type="Pfam" id="PF13883"/>
    </source>
</evidence>
<dbReference type="PANTHER" id="PTHR13343">
    <property type="entry name" value="CREG1 PROTEIN"/>
    <property type="match status" value="1"/>
</dbReference>
<keyword evidence="4" id="KW-1185">Reference proteome</keyword>
<name>A0ABN1GXU1_9ACTN</name>
<dbReference type="EMBL" id="BAAAHE010000021">
    <property type="protein sequence ID" value="GAA0623065.1"/>
    <property type="molecule type" value="Genomic_DNA"/>
</dbReference>
<accession>A0ABN1GXU1</accession>
<comment type="caution">
    <text evidence="3">The sequence shown here is derived from an EMBL/GenBank/DDBJ whole genome shotgun (WGS) entry which is preliminary data.</text>
</comment>
<dbReference type="InterPro" id="IPR037119">
    <property type="entry name" value="Haem_oxidase_HugZ-like_sf"/>
</dbReference>
<dbReference type="InterPro" id="IPR019595">
    <property type="entry name" value="DUF2470"/>
</dbReference>
<dbReference type="Gene3D" id="3.20.180.10">
    <property type="entry name" value="PNP-oxidase-like"/>
    <property type="match status" value="1"/>
</dbReference>
<dbReference type="InterPro" id="IPR055343">
    <property type="entry name" value="CREG_beta-barrel"/>
</dbReference>
<reference evidence="3 4" key="1">
    <citation type="journal article" date="2019" name="Int. J. Syst. Evol. Microbiol.">
        <title>The Global Catalogue of Microorganisms (GCM) 10K type strain sequencing project: providing services to taxonomists for standard genome sequencing and annotation.</title>
        <authorList>
            <consortium name="The Broad Institute Genomics Platform"/>
            <consortium name="The Broad Institute Genome Sequencing Center for Infectious Disease"/>
            <person name="Wu L."/>
            <person name="Ma J."/>
        </authorList>
    </citation>
    <scope>NUCLEOTIDE SEQUENCE [LARGE SCALE GENOMIC DNA]</scope>
    <source>
        <strain evidence="3 4">JCM 10671</strain>
    </source>
</reference>
<dbReference type="Gene3D" id="2.30.110.10">
    <property type="entry name" value="Electron Transport, Fmn-binding Protein, Chain A"/>
    <property type="match status" value="1"/>
</dbReference>
<feature type="domain" description="CREG-like beta-barrel" evidence="2">
    <location>
        <begin position="34"/>
        <end position="180"/>
    </location>
</feature>
<dbReference type="RefSeq" id="WP_344605663.1">
    <property type="nucleotide sequence ID" value="NZ_BAAAHE010000021.1"/>
</dbReference>
<sequence length="279" mass="30224">MAERFGGHQVPKDAKDQTAATLRATTGILGMPSDAERSRTLMMIGSGGSLATMSTECPGFPFGSLVTYSVDERGNPIMCLSSLAEHSHNLAADPRASLMVTAPEDGVNDRLALSRVTLVGEMKILSGEDKEAMIELFLAGHPNAFYVRFDDFATYRLEVSAIRYVGGFGRMSWVTAEEYATAEPDPLLGGSAKRIIEHMNDDHGDALIAYCQVFARFDGIESARMVGVDRYGMDVLATIEGGEQRAARISFTAPVTTTDEVRQQTIELLKEARSQLSAS</sequence>
<dbReference type="Proteomes" id="UP001500957">
    <property type="component" value="Unassembled WGS sequence"/>
</dbReference>
<gene>
    <name evidence="3" type="ORF">GCM10009547_27600</name>
</gene>
<organism evidence="3 4">
    <name type="scientific">Sporichthya brevicatena</name>
    <dbReference type="NCBI Taxonomy" id="171442"/>
    <lineage>
        <taxon>Bacteria</taxon>
        <taxon>Bacillati</taxon>
        <taxon>Actinomycetota</taxon>
        <taxon>Actinomycetes</taxon>
        <taxon>Sporichthyales</taxon>
        <taxon>Sporichthyaceae</taxon>
        <taxon>Sporichthya</taxon>
    </lineage>
</organism>
<evidence type="ECO:0000313" key="4">
    <source>
        <dbReference type="Proteomes" id="UP001500957"/>
    </source>
</evidence>
<dbReference type="Pfam" id="PF13883">
    <property type="entry name" value="CREG_beta-barrel"/>
    <property type="match status" value="1"/>
</dbReference>
<dbReference type="PANTHER" id="PTHR13343:SF24">
    <property type="entry name" value="OS07G0573800 PROTEIN"/>
    <property type="match status" value="1"/>
</dbReference>
<evidence type="ECO:0000313" key="3">
    <source>
        <dbReference type="EMBL" id="GAA0623065.1"/>
    </source>
</evidence>
<dbReference type="SUPFAM" id="SSF50475">
    <property type="entry name" value="FMN-binding split barrel"/>
    <property type="match status" value="1"/>
</dbReference>
<dbReference type="Pfam" id="PF10615">
    <property type="entry name" value="DUF2470"/>
    <property type="match status" value="1"/>
</dbReference>
<protein>
    <submittedName>
        <fullName evidence="3">DUF2470 domain-containing protein</fullName>
    </submittedName>
</protein>